<dbReference type="Proteomes" id="UP001143856">
    <property type="component" value="Unassembled WGS sequence"/>
</dbReference>
<reference evidence="1" key="1">
    <citation type="submission" date="2022-10" db="EMBL/GenBank/DDBJ databases">
        <title>Genome Sequence of Xylaria curta.</title>
        <authorList>
            <person name="Buettner E."/>
        </authorList>
    </citation>
    <scope>NUCLEOTIDE SEQUENCE</scope>
    <source>
        <strain evidence="1">Babe10</strain>
    </source>
</reference>
<evidence type="ECO:0000313" key="1">
    <source>
        <dbReference type="EMBL" id="KAJ2975652.1"/>
    </source>
</evidence>
<accession>A0ACC1N8M6</accession>
<organism evidence="1 2">
    <name type="scientific">Xylaria curta</name>
    <dbReference type="NCBI Taxonomy" id="42375"/>
    <lineage>
        <taxon>Eukaryota</taxon>
        <taxon>Fungi</taxon>
        <taxon>Dikarya</taxon>
        <taxon>Ascomycota</taxon>
        <taxon>Pezizomycotina</taxon>
        <taxon>Sordariomycetes</taxon>
        <taxon>Xylariomycetidae</taxon>
        <taxon>Xylariales</taxon>
        <taxon>Xylariaceae</taxon>
        <taxon>Xylaria</taxon>
    </lineage>
</organism>
<sequence length="141" mass="15545">MCDTCASLDWGGWVGRGLSVLSAQLAQSPPNMSRSMLFHAHVTLLQAVCLSMGLQLAGADDLAPRSAPVPSAEPRTVSYASANRVRTECEHREGYRRVADQVTREWLEWLEWAHLGHSYCRVDDGLTRRTLTGEGMPSCNT</sequence>
<keyword evidence="2" id="KW-1185">Reference proteome</keyword>
<proteinExistence type="predicted"/>
<evidence type="ECO:0000313" key="2">
    <source>
        <dbReference type="Proteomes" id="UP001143856"/>
    </source>
</evidence>
<dbReference type="EMBL" id="JAPDGR010002464">
    <property type="protein sequence ID" value="KAJ2975652.1"/>
    <property type="molecule type" value="Genomic_DNA"/>
</dbReference>
<comment type="caution">
    <text evidence="1">The sequence shown here is derived from an EMBL/GenBank/DDBJ whole genome shotgun (WGS) entry which is preliminary data.</text>
</comment>
<name>A0ACC1N8M6_9PEZI</name>
<protein>
    <submittedName>
        <fullName evidence="1">Uncharacterized protein</fullName>
    </submittedName>
</protein>
<gene>
    <name evidence="1" type="ORF">NUW58_g8295</name>
</gene>